<protein>
    <submittedName>
        <fullName evidence="3">Uncharacterized protein LOC115631601</fullName>
    </submittedName>
</protein>
<accession>A0A6J2U9U9</accession>
<dbReference type="RefSeq" id="XP_030384263.1">
    <property type="nucleotide sequence ID" value="XM_030528403.1"/>
</dbReference>
<dbReference type="GeneID" id="115631601"/>
<feature type="compositionally biased region" description="Low complexity" evidence="1">
    <location>
        <begin position="81"/>
        <end position="95"/>
    </location>
</feature>
<name>A0A6J2U9U9_DROLE</name>
<evidence type="ECO:0000313" key="2">
    <source>
        <dbReference type="Proteomes" id="UP000504634"/>
    </source>
</evidence>
<reference evidence="3" key="1">
    <citation type="submission" date="2025-08" db="UniProtKB">
        <authorList>
            <consortium name="RefSeq"/>
        </authorList>
    </citation>
    <scope>IDENTIFICATION</scope>
    <source>
        <strain evidence="3">11010-0011.00</strain>
        <tissue evidence="3">Whole body</tissue>
    </source>
</reference>
<keyword evidence="2" id="KW-1185">Reference proteome</keyword>
<evidence type="ECO:0000313" key="3">
    <source>
        <dbReference type="RefSeq" id="XP_030384263.1"/>
    </source>
</evidence>
<feature type="region of interest" description="Disordered" evidence="1">
    <location>
        <begin position="31"/>
        <end position="120"/>
    </location>
</feature>
<dbReference type="AlphaFoldDB" id="A0A6J2U9U9"/>
<feature type="compositionally biased region" description="Basic and acidic residues" evidence="1">
    <location>
        <begin position="43"/>
        <end position="71"/>
    </location>
</feature>
<sequence>MAAVLEDIENMEQLEAVSHLAQDIAAVADESEAQTIALNEETETLHHSEGEMESDSHSDSDSDIEDHHESAAIESIGVESPAAEAEAPQAAPQEPQKQKEREELESSDDEESGAGEHVEMSPTFNAEWETLAEDLANKNDAANDLSNHIDESFEHLAPIDLSHDIAVNDIAAANAQFPYNPDAELIDISNVQMLPKFEKLTLAIAPAVEQQQQPEEEELEMAETLLQ</sequence>
<dbReference type="OrthoDB" id="6346805at2759"/>
<proteinExistence type="predicted"/>
<organism evidence="2 3">
    <name type="scientific">Drosophila lebanonensis</name>
    <name type="common">Fruit fly</name>
    <name type="synonym">Scaptodrosophila lebanonensis</name>
    <dbReference type="NCBI Taxonomy" id="7225"/>
    <lineage>
        <taxon>Eukaryota</taxon>
        <taxon>Metazoa</taxon>
        <taxon>Ecdysozoa</taxon>
        <taxon>Arthropoda</taxon>
        <taxon>Hexapoda</taxon>
        <taxon>Insecta</taxon>
        <taxon>Pterygota</taxon>
        <taxon>Neoptera</taxon>
        <taxon>Endopterygota</taxon>
        <taxon>Diptera</taxon>
        <taxon>Brachycera</taxon>
        <taxon>Muscomorpha</taxon>
        <taxon>Ephydroidea</taxon>
        <taxon>Drosophilidae</taxon>
        <taxon>Scaptodrosophila</taxon>
    </lineage>
</organism>
<gene>
    <name evidence="3" type="primary">LOC115631601</name>
</gene>
<dbReference type="Proteomes" id="UP000504634">
    <property type="component" value="Unplaced"/>
</dbReference>
<evidence type="ECO:0000256" key="1">
    <source>
        <dbReference type="SAM" id="MobiDB-lite"/>
    </source>
</evidence>